<sequence>MEKPRNGEVYVNGVHRGRLSAAQLADLDRYMKESSEWSIKMQEGVYEQIETSIKNFMKKQRDFWGNLLPTSEHREERVASLSPEVLSKDVALPDGVGTSIAPNPPDFCRP</sequence>
<keyword evidence="2" id="KW-1185">Reference proteome</keyword>
<organism evidence="3">
    <name type="scientific">Enterobius vermicularis</name>
    <name type="common">Human pinworm</name>
    <dbReference type="NCBI Taxonomy" id="51028"/>
    <lineage>
        <taxon>Eukaryota</taxon>
        <taxon>Metazoa</taxon>
        <taxon>Ecdysozoa</taxon>
        <taxon>Nematoda</taxon>
        <taxon>Chromadorea</taxon>
        <taxon>Rhabditida</taxon>
        <taxon>Spirurina</taxon>
        <taxon>Oxyuridomorpha</taxon>
        <taxon>Oxyuroidea</taxon>
        <taxon>Oxyuridae</taxon>
        <taxon>Enterobius</taxon>
    </lineage>
</organism>
<reference evidence="1 2" key="2">
    <citation type="submission" date="2018-10" db="EMBL/GenBank/DDBJ databases">
        <authorList>
            <consortium name="Pathogen Informatics"/>
        </authorList>
    </citation>
    <scope>NUCLEOTIDE SEQUENCE [LARGE SCALE GENOMIC DNA]</scope>
</reference>
<proteinExistence type="predicted"/>
<evidence type="ECO:0000313" key="1">
    <source>
        <dbReference type="EMBL" id="VDD93531.1"/>
    </source>
</evidence>
<name>A0A0N4VDV2_ENTVE</name>
<reference evidence="3" key="1">
    <citation type="submission" date="2017-02" db="UniProtKB">
        <authorList>
            <consortium name="WormBaseParasite"/>
        </authorList>
    </citation>
    <scope>IDENTIFICATION</scope>
</reference>
<evidence type="ECO:0000313" key="2">
    <source>
        <dbReference type="Proteomes" id="UP000274131"/>
    </source>
</evidence>
<evidence type="ECO:0000313" key="3">
    <source>
        <dbReference type="WBParaSite" id="EVEC_0000881201-mRNA-1"/>
    </source>
</evidence>
<protein>
    <submittedName>
        <fullName evidence="3">Pepsin-I3 domain-containing protein</fullName>
    </submittedName>
</protein>
<dbReference type="EMBL" id="UXUI01009351">
    <property type="protein sequence ID" value="VDD93531.1"/>
    <property type="molecule type" value="Genomic_DNA"/>
</dbReference>
<dbReference type="Proteomes" id="UP000274131">
    <property type="component" value="Unassembled WGS sequence"/>
</dbReference>
<dbReference type="WBParaSite" id="EVEC_0000881201-mRNA-1">
    <property type="protein sequence ID" value="EVEC_0000881201-mRNA-1"/>
    <property type="gene ID" value="EVEC_0000881201"/>
</dbReference>
<dbReference type="AlphaFoldDB" id="A0A0N4VDV2"/>
<gene>
    <name evidence="1" type="ORF">EVEC_LOCUS8282</name>
</gene>
<accession>A0A0N4VDV2</accession>